<keyword evidence="3" id="KW-1185">Reference proteome</keyword>
<evidence type="ECO:0000256" key="1">
    <source>
        <dbReference type="SAM" id="MobiDB-lite"/>
    </source>
</evidence>
<feature type="region of interest" description="Disordered" evidence="1">
    <location>
        <begin position="302"/>
        <end position="333"/>
    </location>
</feature>
<dbReference type="AlphaFoldDB" id="A0A3S4DU66"/>
<dbReference type="RefSeq" id="WP_232022176.1">
    <property type="nucleotide sequence ID" value="NZ_LR130759.1"/>
</dbReference>
<organism evidence="2 3">
    <name type="scientific">Mycobacterium basiliense</name>
    <dbReference type="NCBI Taxonomy" id="2094119"/>
    <lineage>
        <taxon>Bacteria</taxon>
        <taxon>Bacillati</taxon>
        <taxon>Actinomycetota</taxon>
        <taxon>Actinomycetes</taxon>
        <taxon>Mycobacteriales</taxon>
        <taxon>Mycobacteriaceae</taxon>
        <taxon>Mycobacterium</taxon>
    </lineage>
</organism>
<gene>
    <name evidence="2" type="ORF">MB901379_02836</name>
</gene>
<sequence>MPRSVVAGQQIPEGGMVEPVLVSMGADLAGLGVQCGQLAKALDDFAGEVARAQNAIRDLLNRLGSASGLWHEVVEFFDGDALDEIKEIAEDIRAVLHNLGREARAKEQAMQRGIGVVDGLVRGMQRYARGELQRFLGNEIGNPLATAFDFFTNLTEGVYKSAFLTAHGIDQLSPRLFLTDPQGAAAAWKGVAETGARSVPAYALLDPSGAGDTWSGLLHLDDWSRDRPGLGLGENLFDVGTLALGGVEVKGDGSGARGAGAADGEGVRAVEGADAGGLGSGAQLGDISKLGKASTARLENLGEDLPKADPPPSGNPVALPPAKPQGPPVEPRFPLPMLPIPRLMPWRRSCSGASCAATPAAVE</sequence>
<reference evidence="3" key="1">
    <citation type="submission" date="2018-02" db="EMBL/GenBank/DDBJ databases">
        <authorList>
            <person name="Seth-Smith MB H."/>
            <person name="Seth-Smith H."/>
        </authorList>
    </citation>
    <scope>NUCLEOTIDE SEQUENCE [LARGE SCALE GENOMIC DNA]</scope>
</reference>
<accession>A0A3S4DU66</accession>
<dbReference type="EMBL" id="LR130759">
    <property type="protein sequence ID" value="VDM89266.1"/>
    <property type="molecule type" value="Genomic_DNA"/>
</dbReference>
<proteinExistence type="predicted"/>
<dbReference type="KEGG" id="mbai:MB901379_02836"/>
<feature type="compositionally biased region" description="Pro residues" evidence="1">
    <location>
        <begin position="308"/>
        <end position="333"/>
    </location>
</feature>
<protein>
    <submittedName>
        <fullName evidence="2">Uncharacterized protein</fullName>
    </submittedName>
</protein>
<evidence type="ECO:0000313" key="2">
    <source>
        <dbReference type="EMBL" id="VDM89266.1"/>
    </source>
</evidence>
<dbReference type="Proteomes" id="UP000269998">
    <property type="component" value="Chromosome"/>
</dbReference>
<evidence type="ECO:0000313" key="3">
    <source>
        <dbReference type="Proteomes" id="UP000269998"/>
    </source>
</evidence>
<name>A0A3S4DU66_9MYCO</name>